<dbReference type="Proteomes" id="UP000198287">
    <property type="component" value="Unassembled WGS sequence"/>
</dbReference>
<evidence type="ECO:0000256" key="1">
    <source>
        <dbReference type="SAM" id="Phobius"/>
    </source>
</evidence>
<name>A0A226EAF2_FOLCA</name>
<evidence type="ECO:0000313" key="2">
    <source>
        <dbReference type="EMBL" id="OXA54124.1"/>
    </source>
</evidence>
<protein>
    <submittedName>
        <fullName evidence="2">Uncharacterized protein</fullName>
    </submittedName>
</protein>
<keyword evidence="1" id="KW-0812">Transmembrane</keyword>
<feature type="transmembrane region" description="Helical" evidence="1">
    <location>
        <begin position="74"/>
        <end position="96"/>
    </location>
</feature>
<feature type="transmembrane region" description="Helical" evidence="1">
    <location>
        <begin position="23"/>
        <end position="40"/>
    </location>
</feature>
<evidence type="ECO:0000313" key="3">
    <source>
        <dbReference type="Proteomes" id="UP000198287"/>
    </source>
</evidence>
<keyword evidence="1" id="KW-1133">Transmembrane helix</keyword>
<comment type="caution">
    <text evidence="2">The sequence shown here is derived from an EMBL/GenBank/DDBJ whole genome shotgun (WGS) entry which is preliminary data.</text>
</comment>
<dbReference type="AlphaFoldDB" id="A0A226EAF2"/>
<proteinExistence type="predicted"/>
<organism evidence="2 3">
    <name type="scientific">Folsomia candida</name>
    <name type="common">Springtail</name>
    <dbReference type="NCBI Taxonomy" id="158441"/>
    <lineage>
        <taxon>Eukaryota</taxon>
        <taxon>Metazoa</taxon>
        <taxon>Ecdysozoa</taxon>
        <taxon>Arthropoda</taxon>
        <taxon>Hexapoda</taxon>
        <taxon>Collembola</taxon>
        <taxon>Entomobryomorpha</taxon>
        <taxon>Isotomoidea</taxon>
        <taxon>Isotomidae</taxon>
        <taxon>Proisotominae</taxon>
        <taxon>Folsomia</taxon>
    </lineage>
</organism>
<reference evidence="2 3" key="1">
    <citation type="submission" date="2015-12" db="EMBL/GenBank/DDBJ databases">
        <title>The genome of Folsomia candida.</title>
        <authorList>
            <person name="Faddeeva A."/>
            <person name="Derks M.F."/>
            <person name="Anvar Y."/>
            <person name="Smit S."/>
            <person name="Van Straalen N."/>
            <person name="Roelofs D."/>
        </authorList>
    </citation>
    <scope>NUCLEOTIDE SEQUENCE [LARGE SCALE GENOMIC DNA]</scope>
    <source>
        <strain evidence="2 3">VU population</strain>
        <tissue evidence="2">Whole body</tissue>
    </source>
</reference>
<feature type="transmembrane region" description="Helical" evidence="1">
    <location>
        <begin position="47"/>
        <end position="68"/>
    </location>
</feature>
<accession>A0A226EAF2</accession>
<sequence length="256" mass="29396">MESPRNFNILTKAMKYFLWLSKYPMQVIIMTMVLFGVDLLDLPIRTIISIGPNIFSFLIRSILIITFINELLKSINAFFILGLTVVCSASEVLHVLNSLNYKRTIWIERNLQTREIQLYRQLSVWMGFTNKNFCYFAVPPLLFFGVSFIILGLYGTVRMRDRMPFLLYLLLPISSLMASSFVVFMIPEAAKVYEGSNLYLCKTGKDLGRGTWEKKVVRALRPVAVQIGPFGLVRNNLMKIVISVLTEHTSNLLITF</sequence>
<feature type="transmembrane region" description="Helical" evidence="1">
    <location>
        <begin position="166"/>
        <end position="186"/>
    </location>
</feature>
<keyword evidence="3" id="KW-1185">Reference proteome</keyword>
<dbReference type="EMBL" id="LNIX01000005">
    <property type="protein sequence ID" value="OXA54124.1"/>
    <property type="molecule type" value="Genomic_DNA"/>
</dbReference>
<feature type="transmembrane region" description="Helical" evidence="1">
    <location>
        <begin position="133"/>
        <end position="154"/>
    </location>
</feature>
<keyword evidence="1" id="KW-0472">Membrane</keyword>
<gene>
    <name evidence="2" type="ORF">Fcan01_10259</name>
</gene>